<evidence type="ECO:0000259" key="5">
    <source>
        <dbReference type="SMART" id="SM00406"/>
    </source>
</evidence>
<dbReference type="GO" id="GO:0005576">
    <property type="term" value="C:extracellular region"/>
    <property type="evidence" value="ECO:0007669"/>
    <property type="project" value="UniProtKB-ARBA"/>
</dbReference>
<sequence>LQWMMEIMMICVSTGVHCIDLITPGSMVVQPEQSLTLTCQVSGYSLTDNSYATGWIRQQAPGKGLEWIAFISTGSSHISYSSSVRGRFTISRDDSSSKLYLQMNSLQTADTAVYYSGESYKNYFLYFPPSMGTFMFISIDTPNRPYILPLTKAPPSPQVIWTAPTAPPTCSDPHRAPPLPHTSLACLSVSSSLVRMQLERLDQNKAAGPDGISPRVLKACAGQLCGILQNLFNLSLSQGRVPVLWKTSCLVPAPKKSSPSALNDYRPVALTSHIMKVLERLVLAHLRPQVDQLPGPIAVCILPKGGGGSTYSTKPTLRQV</sequence>
<dbReference type="Pfam" id="PF07686">
    <property type="entry name" value="V-set"/>
    <property type="match status" value="1"/>
</dbReference>
<feature type="signal peptide" evidence="4">
    <location>
        <begin position="1"/>
        <end position="18"/>
    </location>
</feature>
<dbReference type="Proteomes" id="UP000261660">
    <property type="component" value="Unplaced"/>
</dbReference>
<dbReference type="GO" id="GO:0002250">
    <property type="term" value="P:adaptive immune response"/>
    <property type="evidence" value="ECO:0007669"/>
    <property type="project" value="UniProtKB-KW"/>
</dbReference>
<keyword evidence="1" id="KW-0391">Immunity</keyword>
<protein>
    <recommendedName>
        <fullName evidence="5">Immunoglobulin V-set domain-containing protein</fullName>
    </recommendedName>
</protein>
<dbReference type="InterPro" id="IPR013106">
    <property type="entry name" value="Ig_V-set"/>
</dbReference>
<keyword evidence="2" id="KW-1064">Adaptive immunity</keyword>
<dbReference type="STRING" id="56723.ENSLBEP00000005137"/>
<dbReference type="InterPro" id="IPR036179">
    <property type="entry name" value="Ig-like_dom_sf"/>
</dbReference>
<dbReference type="AlphaFoldDB" id="A0A3Q3ECP6"/>
<evidence type="ECO:0000256" key="2">
    <source>
        <dbReference type="ARBA" id="ARBA00023130"/>
    </source>
</evidence>
<reference evidence="6" key="2">
    <citation type="submission" date="2025-09" db="UniProtKB">
        <authorList>
            <consortium name="Ensembl"/>
        </authorList>
    </citation>
    <scope>IDENTIFICATION</scope>
</reference>
<accession>A0A3Q3ECP6</accession>
<organism evidence="6 7">
    <name type="scientific">Labrus bergylta</name>
    <name type="common">ballan wrasse</name>
    <dbReference type="NCBI Taxonomy" id="56723"/>
    <lineage>
        <taxon>Eukaryota</taxon>
        <taxon>Metazoa</taxon>
        <taxon>Chordata</taxon>
        <taxon>Craniata</taxon>
        <taxon>Vertebrata</taxon>
        <taxon>Euteleostomi</taxon>
        <taxon>Actinopterygii</taxon>
        <taxon>Neopterygii</taxon>
        <taxon>Teleostei</taxon>
        <taxon>Neoteleostei</taxon>
        <taxon>Acanthomorphata</taxon>
        <taxon>Eupercaria</taxon>
        <taxon>Labriformes</taxon>
        <taxon>Labridae</taxon>
        <taxon>Labrus</taxon>
    </lineage>
</organism>
<keyword evidence="7" id="KW-1185">Reference proteome</keyword>
<dbReference type="GeneTree" id="ENSGT01150000286993"/>
<dbReference type="InParanoid" id="A0A3Q3ECP6"/>
<keyword evidence="4" id="KW-0732">Signal</keyword>
<name>A0A3Q3ECP6_9LABR</name>
<dbReference type="Gene3D" id="2.60.40.10">
    <property type="entry name" value="Immunoglobulins"/>
    <property type="match status" value="1"/>
</dbReference>
<feature type="chain" id="PRO_5018616012" description="Immunoglobulin V-set domain-containing protein" evidence="4">
    <location>
        <begin position="19"/>
        <end position="320"/>
    </location>
</feature>
<reference evidence="6" key="1">
    <citation type="submission" date="2025-08" db="UniProtKB">
        <authorList>
            <consortium name="Ensembl"/>
        </authorList>
    </citation>
    <scope>IDENTIFICATION</scope>
</reference>
<evidence type="ECO:0000256" key="4">
    <source>
        <dbReference type="SAM" id="SignalP"/>
    </source>
</evidence>
<evidence type="ECO:0000313" key="7">
    <source>
        <dbReference type="Proteomes" id="UP000261660"/>
    </source>
</evidence>
<evidence type="ECO:0000256" key="1">
    <source>
        <dbReference type="ARBA" id="ARBA00022859"/>
    </source>
</evidence>
<feature type="domain" description="Immunoglobulin V-set" evidence="5">
    <location>
        <begin position="34"/>
        <end position="117"/>
    </location>
</feature>
<proteinExistence type="predicted"/>
<dbReference type="PANTHER" id="PTHR23266">
    <property type="entry name" value="IMMUNOGLOBULIN HEAVY CHAIN"/>
    <property type="match status" value="1"/>
</dbReference>
<dbReference type="InterPro" id="IPR050199">
    <property type="entry name" value="IgHV"/>
</dbReference>
<dbReference type="Ensembl" id="ENSLBET00000005407.1">
    <property type="protein sequence ID" value="ENSLBEP00000005137.1"/>
    <property type="gene ID" value="ENSLBEG00000003956.1"/>
</dbReference>
<keyword evidence="3" id="KW-1280">Immunoglobulin</keyword>
<dbReference type="SUPFAM" id="SSF48726">
    <property type="entry name" value="Immunoglobulin"/>
    <property type="match status" value="1"/>
</dbReference>
<dbReference type="GO" id="GO:0019814">
    <property type="term" value="C:immunoglobulin complex"/>
    <property type="evidence" value="ECO:0007669"/>
    <property type="project" value="UniProtKB-KW"/>
</dbReference>
<dbReference type="InterPro" id="IPR013783">
    <property type="entry name" value="Ig-like_fold"/>
</dbReference>
<evidence type="ECO:0000313" key="6">
    <source>
        <dbReference type="Ensembl" id="ENSLBEP00000005137.1"/>
    </source>
</evidence>
<evidence type="ECO:0000256" key="3">
    <source>
        <dbReference type="ARBA" id="ARBA00043265"/>
    </source>
</evidence>
<dbReference type="SMART" id="SM00406">
    <property type="entry name" value="IGv"/>
    <property type="match status" value="1"/>
</dbReference>